<comment type="subunit">
    <text evidence="13">Homodimer which binds Holliday junction (HJ) DNA. The HJ becomes 2-fold symmetrical on binding to RuvC with unstacked arms; it has a different conformation from HJ DNA in complex with RuvA. In the full resolvosome a probable DNA-RuvA(4)-RuvB(12)-RuvC(2) complex forms which resolves the HJ.</text>
</comment>
<evidence type="ECO:0000313" key="15">
    <source>
        <dbReference type="EMBL" id="EAY24322.1"/>
    </source>
</evidence>
<evidence type="ECO:0000256" key="5">
    <source>
        <dbReference type="ARBA" id="ARBA00022759"/>
    </source>
</evidence>
<dbReference type="GO" id="GO:0048476">
    <property type="term" value="C:Holliday junction resolvase complex"/>
    <property type="evidence" value="ECO:0007669"/>
    <property type="project" value="UniProtKB-UniRule"/>
</dbReference>
<dbReference type="InterPro" id="IPR036397">
    <property type="entry name" value="RNaseH_sf"/>
</dbReference>
<keyword evidence="8 13" id="KW-0460">Magnesium</keyword>
<dbReference type="EC" id="3.1.21.10" evidence="13 14"/>
<sequence>MEKKEGEKIIIGIDPGTQLMGYGLILVKGKKVSVVQYGVIHLAKYSNHALKLKKIFERVSQLVEEYLPDEMALEAPFMGKNVQAALKLGRAQGVAMSAALVRQIPIAEYAPRKVKQSVTGSGNASKEQVARMLEKQLNFTFHENDTLDASDALGVALCHYFQGKLGGMNKAKSWGSFLKDNPNRIAKK</sequence>
<dbReference type="PROSITE" id="PS01321">
    <property type="entry name" value="RUVC"/>
    <property type="match status" value="1"/>
</dbReference>
<dbReference type="NCBIfam" id="TIGR00228">
    <property type="entry name" value="ruvC"/>
    <property type="match status" value="1"/>
</dbReference>
<proteinExistence type="inferred from homology"/>
<dbReference type="RefSeq" id="WP_002705044.1">
    <property type="nucleotide sequence ID" value="NZ_AAWS01000073.1"/>
</dbReference>
<dbReference type="GO" id="GO:0006310">
    <property type="term" value="P:DNA recombination"/>
    <property type="evidence" value="ECO:0007669"/>
    <property type="project" value="UniProtKB-UniRule"/>
</dbReference>
<dbReference type="InterPro" id="IPR012337">
    <property type="entry name" value="RNaseH-like_sf"/>
</dbReference>
<keyword evidence="10 13" id="KW-0233">DNA recombination</keyword>
<evidence type="ECO:0000256" key="11">
    <source>
        <dbReference type="ARBA" id="ARBA00023204"/>
    </source>
</evidence>
<dbReference type="CDD" id="cd16962">
    <property type="entry name" value="RuvC"/>
    <property type="match status" value="1"/>
</dbReference>
<dbReference type="GO" id="GO:0006281">
    <property type="term" value="P:DNA repair"/>
    <property type="evidence" value="ECO:0007669"/>
    <property type="project" value="UniProtKB-UniRule"/>
</dbReference>
<evidence type="ECO:0000256" key="8">
    <source>
        <dbReference type="ARBA" id="ARBA00022842"/>
    </source>
</evidence>
<evidence type="ECO:0000256" key="4">
    <source>
        <dbReference type="ARBA" id="ARBA00022723"/>
    </source>
</evidence>
<evidence type="ECO:0000256" key="14">
    <source>
        <dbReference type="NCBIfam" id="TIGR00228"/>
    </source>
</evidence>
<dbReference type="InterPro" id="IPR020563">
    <property type="entry name" value="X-over_junc_endoDNase_Mg_BS"/>
</dbReference>
<dbReference type="FunFam" id="3.30.420.10:FF:000002">
    <property type="entry name" value="Crossover junction endodeoxyribonuclease RuvC"/>
    <property type="match status" value="1"/>
</dbReference>
<evidence type="ECO:0000256" key="3">
    <source>
        <dbReference type="ARBA" id="ARBA00022722"/>
    </source>
</evidence>
<evidence type="ECO:0000313" key="16">
    <source>
        <dbReference type="Proteomes" id="UP000004095"/>
    </source>
</evidence>
<dbReference type="GO" id="GO:0005737">
    <property type="term" value="C:cytoplasm"/>
    <property type="evidence" value="ECO:0007669"/>
    <property type="project" value="UniProtKB-SubCell"/>
</dbReference>
<keyword evidence="5 13" id="KW-0255">Endonuclease</keyword>
<keyword evidence="6 13" id="KW-0227">DNA damage</keyword>
<comment type="function">
    <text evidence="13">The RuvA-RuvB-RuvC complex processes Holliday junction (HJ) DNA during genetic recombination and DNA repair. Endonuclease that resolves HJ intermediates. Cleaves cruciform DNA by making single-stranded nicks across the HJ at symmetrical positions within the homologous arms, yielding a 5'-phosphate and a 3'-hydroxyl group; requires a central core of homology in the junction. The consensus cleavage sequence is 5'-(A/T)TT(C/G)-3'. Cleavage occurs on the 3'-side of the TT dinucleotide at the point of strand exchange. HJ branch migration catalyzed by RuvA-RuvB allows RuvC to scan DNA until it finds its consensus sequence, where it cleaves and resolves the cruciform DNA.</text>
</comment>
<dbReference type="GO" id="GO:0000287">
    <property type="term" value="F:magnesium ion binding"/>
    <property type="evidence" value="ECO:0007669"/>
    <property type="project" value="UniProtKB-UniRule"/>
</dbReference>
<keyword evidence="7 13" id="KW-0378">Hydrolase</keyword>
<dbReference type="HAMAP" id="MF_00034">
    <property type="entry name" value="RuvC"/>
    <property type="match status" value="1"/>
</dbReference>
<dbReference type="PANTHER" id="PTHR30194:SF3">
    <property type="entry name" value="CROSSOVER JUNCTION ENDODEOXYRIBONUCLEASE RUVC"/>
    <property type="match status" value="1"/>
</dbReference>
<keyword evidence="3 13" id="KW-0540">Nuclease</keyword>
<reference evidence="15 16" key="1">
    <citation type="submission" date="2007-01" db="EMBL/GenBank/DDBJ databases">
        <authorList>
            <person name="Haygood M."/>
            <person name="Podell S."/>
            <person name="Anderson C."/>
            <person name="Hopkinson B."/>
            <person name="Roe K."/>
            <person name="Barbeau K."/>
            <person name="Gaasterland T."/>
            <person name="Ferriera S."/>
            <person name="Johnson J."/>
            <person name="Kravitz S."/>
            <person name="Beeson K."/>
            <person name="Sutton G."/>
            <person name="Rogers Y.-H."/>
            <person name="Friedman R."/>
            <person name="Frazier M."/>
            <person name="Venter J.C."/>
        </authorList>
    </citation>
    <scope>NUCLEOTIDE SEQUENCE [LARGE SCALE GENOMIC DNA]</scope>
    <source>
        <strain evidence="15 16">ATCC 23134</strain>
    </source>
</reference>
<keyword evidence="4 13" id="KW-0479">Metal-binding</keyword>
<comment type="subcellular location">
    <subcellularLocation>
        <location evidence="13">Cytoplasm</location>
    </subcellularLocation>
</comment>
<evidence type="ECO:0000256" key="7">
    <source>
        <dbReference type="ARBA" id="ARBA00022801"/>
    </source>
</evidence>
<dbReference type="AlphaFoldDB" id="A1ZZ63"/>
<keyword evidence="9 13" id="KW-0238">DNA-binding</keyword>
<accession>A1ZZ63</accession>
<feature type="binding site" evidence="13">
    <location>
        <position position="148"/>
    </location>
    <ligand>
        <name>Mg(2+)</name>
        <dbReference type="ChEBI" id="CHEBI:18420"/>
        <label>1</label>
    </ligand>
</feature>
<keyword evidence="2 13" id="KW-0963">Cytoplasm</keyword>
<name>A1ZZ63_MICM2</name>
<dbReference type="Gene3D" id="3.30.420.10">
    <property type="entry name" value="Ribonuclease H-like superfamily/Ribonuclease H"/>
    <property type="match status" value="1"/>
</dbReference>
<evidence type="ECO:0000256" key="13">
    <source>
        <dbReference type="HAMAP-Rule" id="MF_00034"/>
    </source>
</evidence>
<comment type="catalytic activity">
    <reaction evidence="12 13">
        <text>Endonucleolytic cleavage at a junction such as a reciprocal single-stranded crossover between two homologous DNA duplexes (Holliday junction).</text>
        <dbReference type="EC" id="3.1.21.10"/>
    </reaction>
</comment>
<feature type="active site" evidence="13">
    <location>
        <position position="74"/>
    </location>
</feature>
<evidence type="ECO:0000256" key="9">
    <source>
        <dbReference type="ARBA" id="ARBA00023125"/>
    </source>
</evidence>
<dbReference type="OrthoDB" id="9805499at2"/>
<dbReference type="InterPro" id="IPR002176">
    <property type="entry name" value="X-over_junc_endoDNase_RuvC"/>
</dbReference>
<dbReference type="EMBL" id="AAWS01000073">
    <property type="protein sequence ID" value="EAY24322.1"/>
    <property type="molecule type" value="Genomic_DNA"/>
</dbReference>
<feature type="binding site" evidence="13">
    <location>
        <position position="14"/>
    </location>
    <ligand>
        <name>Mg(2+)</name>
        <dbReference type="ChEBI" id="CHEBI:18420"/>
        <label>1</label>
    </ligand>
</feature>
<dbReference type="GO" id="GO:0003677">
    <property type="term" value="F:DNA binding"/>
    <property type="evidence" value="ECO:0007669"/>
    <property type="project" value="UniProtKB-KW"/>
</dbReference>
<comment type="cofactor">
    <cofactor evidence="13">
        <name>Mg(2+)</name>
        <dbReference type="ChEBI" id="CHEBI:18420"/>
    </cofactor>
    <text evidence="13">Binds 2 Mg(2+) ion per subunit.</text>
</comment>
<dbReference type="eggNOG" id="COG0817">
    <property type="taxonomic scope" value="Bacteria"/>
</dbReference>
<dbReference type="Pfam" id="PF02075">
    <property type="entry name" value="RuvC"/>
    <property type="match status" value="1"/>
</dbReference>
<keyword evidence="11 13" id="KW-0234">DNA repair</keyword>
<evidence type="ECO:0000256" key="10">
    <source>
        <dbReference type="ARBA" id="ARBA00023172"/>
    </source>
</evidence>
<feature type="binding site" evidence="13">
    <location>
        <position position="74"/>
    </location>
    <ligand>
        <name>Mg(2+)</name>
        <dbReference type="ChEBI" id="CHEBI:18420"/>
        <label>2</label>
    </ligand>
</feature>
<evidence type="ECO:0000256" key="2">
    <source>
        <dbReference type="ARBA" id="ARBA00022490"/>
    </source>
</evidence>
<dbReference type="PRINTS" id="PR00696">
    <property type="entry name" value="RSOLVASERUVC"/>
</dbReference>
<evidence type="ECO:0000256" key="1">
    <source>
        <dbReference type="ARBA" id="ARBA00009518"/>
    </source>
</evidence>
<comment type="caution">
    <text evidence="15">The sequence shown here is derived from an EMBL/GenBank/DDBJ whole genome shotgun (WGS) entry which is preliminary data.</text>
</comment>
<feature type="active site" evidence="13">
    <location>
        <position position="14"/>
    </location>
</feature>
<dbReference type="Proteomes" id="UP000004095">
    <property type="component" value="Unassembled WGS sequence"/>
</dbReference>
<feature type="active site" evidence="13">
    <location>
        <position position="148"/>
    </location>
</feature>
<evidence type="ECO:0000256" key="12">
    <source>
        <dbReference type="ARBA" id="ARBA00029354"/>
    </source>
</evidence>
<evidence type="ECO:0000256" key="6">
    <source>
        <dbReference type="ARBA" id="ARBA00022763"/>
    </source>
</evidence>
<comment type="similarity">
    <text evidence="1 13">Belongs to the RuvC family.</text>
</comment>
<gene>
    <name evidence="13" type="primary">ruvC</name>
    <name evidence="15" type="ORF">M23134_05948</name>
</gene>
<dbReference type="GO" id="GO:0008821">
    <property type="term" value="F:crossover junction DNA endonuclease activity"/>
    <property type="evidence" value="ECO:0007669"/>
    <property type="project" value="UniProtKB-UniRule"/>
</dbReference>
<keyword evidence="16" id="KW-1185">Reference proteome</keyword>
<dbReference type="PANTHER" id="PTHR30194">
    <property type="entry name" value="CROSSOVER JUNCTION ENDODEOXYRIBONUCLEASE RUVC"/>
    <property type="match status" value="1"/>
</dbReference>
<protein>
    <recommendedName>
        <fullName evidence="13 14">Crossover junction endodeoxyribonuclease RuvC</fullName>
        <ecNumber evidence="13 14">3.1.21.10</ecNumber>
    </recommendedName>
    <alternativeName>
        <fullName evidence="13">Holliday junction nuclease RuvC</fullName>
    </alternativeName>
    <alternativeName>
        <fullName evidence="13">Holliday junction resolvase RuvC</fullName>
    </alternativeName>
</protein>
<dbReference type="SUPFAM" id="SSF53098">
    <property type="entry name" value="Ribonuclease H-like"/>
    <property type="match status" value="1"/>
</dbReference>
<organism evidence="15 16">
    <name type="scientific">Microscilla marina ATCC 23134</name>
    <dbReference type="NCBI Taxonomy" id="313606"/>
    <lineage>
        <taxon>Bacteria</taxon>
        <taxon>Pseudomonadati</taxon>
        <taxon>Bacteroidota</taxon>
        <taxon>Cytophagia</taxon>
        <taxon>Cytophagales</taxon>
        <taxon>Microscillaceae</taxon>
        <taxon>Microscilla</taxon>
    </lineage>
</organism>